<accession>A0A2G6E0Y8</accession>
<dbReference type="Pfam" id="PF00501">
    <property type="entry name" value="AMP-binding"/>
    <property type="match status" value="1"/>
</dbReference>
<evidence type="ECO:0000313" key="3">
    <source>
        <dbReference type="Proteomes" id="UP000229740"/>
    </source>
</evidence>
<comment type="caution">
    <text evidence="2">The sequence shown here is derived from an EMBL/GenBank/DDBJ whole genome shotgun (WGS) entry which is preliminary data.</text>
</comment>
<dbReference type="PANTHER" id="PTHR24096:SF420">
    <property type="entry name" value="LONG-CHAIN-FATTY-ACID--COA LIGASE-RELATED"/>
    <property type="match status" value="1"/>
</dbReference>
<organism evidence="2 3">
    <name type="scientific">candidate division KSB3 bacterium</name>
    <dbReference type="NCBI Taxonomy" id="2044937"/>
    <lineage>
        <taxon>Bacteria</taxon>
        <taxon>candidate division KSB3</taxon>
    </lineage>
</organism>
<protein>
    <submittedName>
        <fullName evidence="2">Long-chain fatty acid--CoA ligase</fullName>
    </submittedName>
</protein>
<evidence type="ECO:0000313" key="2">
    <source>
        <dbReference type="EMBL" id="PID55431.1"/>
    </source>
</evidence>
<keyword evidence="2" id="KW-0436">Ligase</keyword>
<dbReference type="PANTHER" id="PTHR24096">
    <property type="entry name" value="LONG-CHAIN-FATTY-ACID--COA LIGASE"/>
    <property type="match status" value="1"/>
</dbReference>
<dbReference type="Gene3D" id="3.40.50.12780">
    <property type="entry name" value="N-terminal domain of ligase-like"/>
    <property type="match status" value="1"/>
</dbReference>
<dbReference type="AlphaFoldDB" id="A0A2G6E0Y8"/>
<sequence length="472" mass="52603">MAVALQLQNFGVQKGDRLAILAENSPLWGVAYFSTVRLGAIAVPILPEMPESDVRHILEQMKVKAVFTTQRQMEKLSGIKKILEGPVFTLDNFHGIDRIKAIPFAGYVEEALEKLRKMYEQPVFPEVEESDIASIIYTSGTSGFSKAVMLSHGNLAANAYAASELAEVKPGSVWLSILPLSHAYEFTCGFILPFIFGAKIAYTDKLPTPAILKKLCSHERPTTIFAVPLILEKIYKKRVQPELEKKWWLRFVCKVGIIRRFIYRKIGRKLTDFFGGNLLFMGIGGAKLNPEVEKFFCEAKFPYLIGYGMTEAAPLIAGGPLFEPTLAVGSTGKPIPGVDVRIHEPEAKTGIGEIQIKGPGVMQGYFDDKERSAEALCADGWLATGDVGFIDNKGNLHVTGRLKSVIVMPNGENVYPESTEFKLNSSPWVVESLVVEHKGQLEAWVYPDYEQLEEETTDWSREKRLKFLAECF</sequence>
<dbReference type="GO" id="GO:0016405">
    <property type="term" value="F:CoA-ligase activity"/>
    <property type="evidence" value="ECO:0007669"/>
    <property type="project" value="TreeGrafter"/>
</dbReference>
<dbReference type="InterPro" id="IPR020845">
    <property type="entry name" value="AMP-binding_CS"/>
</dbReference>
<gene>
    <name evidence="2" type="ORF">CSB45_16070</name>
</gene>
<name>A0A2G6E0Y8_9BACT</name>
<dbReference type="PROSITE" id="PS00455">
    <property type="entry name" value="AMP_BINDING"/>
    <property type="match status" value="1"/>
</dbReference>
<reference evidence="2 3" key="1">
    <citation type="submission" date="2017-10" db="EMBL/GenBank/DDBJ databases">
        <title>Novel microbial diversity and functional potential in the marine mammal oral microbiome.</title>
        <authorList>
            <person name="Dudek N.K."/>
            <person name="Sun C.L."/>
            <person name="Burstein D."/>
            <person name="Kantor R.S."/>
            <person name="Aliaga Goltsman D.S."/>
            <person name="Bik E.M."/>
            <person name="Thomas B.C."/>
            <person name="Banfield J.F."/>
            <person name="Relman D.A."/>
        </authorList>
    </citation>
    <scope>NUCLEOTIDE SEQUENCE [LARGE SCALE GENOMIC DNA]</scope>
    <source>
        <strain evidence="2">DOLZORAL124_49_17</strain>
    </source>
</reference>
<evidence type="ECO:0000259" key="1">
    <source>
        <dbReference type="Pfam" id="PF00501"/>
    </source>
</evidence>
<feature type="non-terminal residue" evidence="2">
    <location>
        <position position="472"/>
    </location>
</feature>
<dbReference type="SUPFAM" id="SSF56801">
    <property type="entry name" value="Acetyl-CoA synthetase-like"/>
    <property type="match status" value="1"/>
</dbReference>
<feature type="domain" description="AMP-dependent synthetase/ligase" evidence="1">
    <location>
        <begin position="3"/>
        <end position="366"/>
    </location>
</feature>
<dbReference type="InterPro" id="IPR000873">
    <property type="entry name" value="AMP-dep_synth/lig_dom"/>
</dbReference>
<dbReference type="Proteomes" id="UP000229740">
    <property type="component" value="Unassembled WGS sequence"/>
</dbReference>
<proteinExistence type="predicted"/>
<dbReference type="EMBL" id="PDPS01000117">
    <property type="protein sequence ID" value="PID55431.1"/>
    <property type="molecule type" value="Genomic_DNA"/>
</dbReference>
<dbReference type="InterPro" id="IPR042099">
    <property type="entry name" value="ANL_N_sf"/>
</dbReference>